<evidence type="ECO:0000256" key="5">
    <source>
        <dbReference type="HAMAP-Rule" id="MF_00378"/>
    </source>
</evidence>
<keyword evidence="3 5" id="KW-0378">Hydrolase</keyword>
<comment type="similarity">
    <text evidence="5 6">Belongs to the XseA family.</text>
</comment>
<evidence type="ECO:0000256" key="6">
    <source>
        <dbReference type="RuleBase" id="RU004355"/>
    </source>
</evidence>
<dbReference type="PANTHER" id="PTHR30008:SF0">
    <property type="entry name" value="EXODEOXYRIBONUCLEASE 7 LARGE SUBUNIT"/>
    <property type="match status" value="1"/>
</dbReference>
<feature type="domain" description="Exonuclease VII large subunit C-terminal" evidence="8">
    <location>
        <begin position="126"/>
        <end position="443"/>
    </location>
</feature>
<dbReference type="OrthoDB" id="9802795at2"/>
<keyword evidence="1 5" id="KW-0963">Cytoplasm</keyword>
<dbReference type="GO" id="GO:0008855">
    <property type="term" value="F:exodeoxyribonuclease VII activity"/>
    <property type="evidence" value="ECO:0007669"/>
    <property type="project" value="UniProtKB-UniRule"/>
</dbReference>
<dbReference type="HAMAP" id="MF_00378">
    <property type="entry name" value="Exonuc_7_L"/>
    <property type="match status" value="1"/>
</dbReference>
<dbReference type="Pfam" id="PF13742">
    <property type="entry name" value="tRNA_anti_2"/>
    <property type="match status" value="1"/>
</dbReference>
<proteinExistence type="inferred from homology"/>
<keyword evidence="4 5" id="KW-0269">Exonuclease</keyword>
<dbReference type="GO" id="GO:0006308">
    <property type="term" value="P:DNA catabolic process"/>
    <property type="evidence" value="ECO:0007669"/>
    <property type="project" value="UniProtKB-UniRule"/>
</dbReference>
<sequence length="451" mass="50077">MQPDTSNKVYTVTHLNRHARLLLEGELGTVTISGEISNLSIPTSGHWYFSLKDSQSQLRCAMFKGNNRSVAFRPKNGDQVLIFGKVTLYEPRGDYQLVAQTMAPAGEGLLKQQYEALKQRLLEEGLFSDSLKQALPAHPSRVGIISSPTGAALQDILSVLARRAPHLQVIIYPAQVQGEPAAMQLVAALETANRRAETDVLILARGGGSLEDLWCFNDERLIRAMAASHLPIVSAVGHEVDFTLSDLVADMRAPTPSAAAELISRDGNAQQAQYQQWQQRLQQAQRRYLLQSGQLLSRLSARLQLQHPRQQLQQQAQQLDQLQSRLQRAFRQRFSQAQQRLGQSKLRLSHQHPAQHLQSRKATLEALQQRLQTQMKARLARGEHQLALAGSRLNAISPLATLARGYSITLKGTNTLNSQVMTAASQVQVGDKLRTRLAQGEVVSRVEQVTE</sequence>
<evidence type="ECO:0000313" key="10">
    <source>
        <dbReference type="EMBL" id="ART81547.1"/>
    </source>
</evidence>
<evidence type="ECO:0000256" key="3">
    <source>
        <dbReference type="ARBA" id="ARBA00022801"/>
    </source>
</evidence>
<dbReference type="AlphaFoldDB" id="A0A1Y0D2V1"/>
<evidence type="ECO:0000256" key="7">
    <source>
        <dbReference type="SAM" id="Coils"/>
    </source>
</evidence>
<dbReference type="CDD" id="cd04489">
    <property type="entry name" value="ExoVII_LU_OBF"/>
    <property type="match status" value="1"/>
</dbReference>
<dbReference type="Gene3D" id="2.40.50.1010">
    <property type="match status" value="1"/>
</dbReference>
<gene>
    <name evidence="5" type="primary">xseA</name>
    <name evidence="10" type="ORF">CBP31_01970</name>
</gene>
<dbReference type="InterPro" id="IPR025824">
    <property type="entry name" value="OB-fold_nuc-bd_dom"/>
</dbReference>
<evidence type="ECO:0000259" key="8">
    <source>
        <dbReference type="Pfam" id="PF02601"/>
    </source>
</evidence>
<name>A0A1Y0D2V1_9GAMM</name>
<dbReference type="InterPro" id="IPR003753">
    <property type="entry name" value="Exonuc_VII_L"/>
</dbReference>
<dbReference type="GO" id="GO:0005737">
    <property type="term" value="C:cytoplasm"/>
    <property type="evidence" value="ECO:0007669"/>
    <property type="project" value="UniProtKB-SubCell"/>
</dbReference>
<evidence type="ECO:0000256" key="1">
    <source>
        <dbReference type="ARBA" id="ARBA00022490"/>
    </source>
</evidence>
<comment type="subunit">
    <text evidence="5">Heterooligomer composed of large and small subunits.</text>
</comment>
<reference evidence="10 11" key="1">
    <citation type="journal article" date="2014" name="Int. J. Syst. Evol. Microbiol.">
        <title>Oceanisphaera profunda sp. nov., a marine bacterium isolated from deep-sea sediment, and emended description of the genus Oceanisphaera.</title>
        <authorList>
            <person name="Xu Z."/>
            <person name="Zhang X.Y."/>
            <person name="Su H.N."/>
            <person name="Yu Z.C."/>
            <person name="Liu C."/>
            <person name="Li H."/>
            <person name="Chen X.L."/>
            <person name="Song X.Y."/>
            <person name="Xie B.B."/>
            <person name="Qin Q.L."/>
            <person name="Zhou B.C."/>
            <person name="Shi M."/>
            <person name="Huang Y."/>
            <person name="Zhang Y.Z."/>
        </authorList>
    </citation>
    <scope>NUCLEOTIDE SEQUENCE [LARGE SCALE GENOMIC DNA]</scope>
    <source>
        <strain evidence="10 11">SM1222</strain>
    </source>
</reference>
<evidence type="ECO:0000313" key="11">
    <source>
        <dbReference type="Proteomes" id="UP000243937"/>
    </source>
</evidence>
<protein>
    <recommendedName>
        <fullName evidence="5">Exodeoxyribonuclease 7 large subunit</fullName>
        <ecNumber evidence="5">3.1.11.6</ecNumber>
    </recommendedName>
    <alternativeName>
        <fullName evidence="5">Exodeoxyribonuclease VII large subunit</fullName>
        <shortName evidence="5">Exonuclease VII large subunit</shortName>
    </alternativeName>
</protein>
<dbReference type="EMBL" id="CP021377">
    <property type="protein sequence ID" value="ART81547.1"/>
    <property type="molecule type" value="Genomic_DNA"/>
</dbReference>
<comment type="function">
    <text evidence="5">Bidirectionally degrades single-stranded DNA into large acid-insoluble oligonucleotides, which are then degraded further into small acid-soluble oligonucleotides.</text>
</comment>
<keyword evidence="11" id="KW-1185">Reference proteome</keyword>
<dbReference type="GO" id="GO:0009318">
    <property type="term" value="C:exodeoxyribonuclease VII complex"/>
    <property type="evidence" value="ECO:0007669"/>
    <property type="project" value="UniProtKB-UniRule"/>
</dbReference>
<accession>A0A1Y0D2V1</accession>
<dbReference type="Proteomes" id="UP000243937">
    <property type="component" value="Chromosome"/>
</dbReference>
<keyword evidence="7" id="KW-0175">Coiled coil</keyword>
<evidence type="ECO:0000259" key="9">
    <source>
        <dbReference type="Pfam" id="PF13742"/>
    </source>
</evidence>
<organism evidence="10 11">
    <name type="scientific">Oceanisphaera profunda</name>
    <dbReference type="NCBI Taxonomy" id="1416627"/>
    <lineage>
        <taxon>Bacteria</taxon>
        <taxon>Pseudomonadati</taxon>
        <taxon>Pseudomonadota</taxon>
        <taxon>Gammaproteobacteria</taxon>
        <taxon>Aeromonadales</taxon>
        <taxon>Aeromonadaceae</taxon>
        <taxon>Oceanisphaera</taxon>
    </lineage>
</organism>
<comment type="catalytic activity">
    <reaction evidence="5 6">
        <text>Exonucleolytic cleavage in either 5'- to 3'- or 3'- to 5'-direction to yield nucleoside 5'-phosphates.</text>
        <dbReference type="EC" id="3.1.11.6"/>
    </reaction>
</comment>
<feature type="domain" description="OB-fold nucleic acid binding" evidence="9">
    <location>
        <begin position="10"/>
        <end position="102"/>
    </location>
</feature>
<evidence type="ECO:0000256" key="4">
    <source>
        <dbReference type="ARBA" id="ARBA00022839"/>
    </source>
</evidence>
<dbReference type="RefSeq" id="WP_087034631.1">
    <property type="nucleotide sequence ID" value="NZ_CP021377.1"/>
</dbReference>
<dbReference type="InterPro" id="IPR020579">
    <property type="entry name" value="Exonuc_VII_lsu_C"/>
</dbReference>
<dbReference type="EC" id="3.1.11.6" evidence="5"/>
<feature type="coiled-coil region" evidence="7">
    <location>
        <begin position="267"/>
        <end position="374"/>
    </location>
</feature>
<dbReference type="GO" id="GO:0003676">
    <property type="term" value="F:nucleic acid binding"/>
    <property type="evidence" value="ECO:0007669"/>
    <property type="project" value="InterPro"/>
</dbReference>
<dbReference type="Pfam" id="PF02601">
    <property type="entry name" value="Exonuc_VII_L"/>
    <property type="match status" value="1"/>
</dbReference>
<dbReference type="KEGG" id="opf:CBP31_01970"/>
<keyword evidence="2 5" id="KW-0540">Nuclease</keyword>
<evidence type="ECO:0000256" key="2">
    <source>
        <dbReference type="ARBA" id="ARBA00022722"/>
    </source>
</evidence>
<dbReference type="PANTHER" id="PTHR30008">
    <property type="entry name" value="EXODEOXYRIBONUCLEASE 7 LARGE SUBUNIT"/>
    <property type="match status" value="1"/>
</dbReference>
<dbReference type="NCBIfam" id="TIGR00237">
    <property type="entry name" value="xseA"/>
    <property type="match status" value="1"/>
</dbReference>
<comment type="subcellular location">
    <subcellularLocation>
        <location evidence="5 6">Cytoplasm</location>
    </subcellularLocation>
</comment>